<comment type="caution">
    <text evidence="2">The sequence shown here is derived from an EMBL/GenBank/DDBJ whole genome shotgun (WGS) entry which is preliminary data.</text>
</comment>
<dbReference type="Proteomes" id="UP001195483">
    <property type="component" value="Unassembled WGS sequence"/>
</dbReference>
<reference evidence="2" key="3">
    <citation type="submission" date="2023-05" db="EMBL/GenBank/DDBJ databases">
        <authorList>
            <person name="Smith C.H."/>
        </authorList>
    </citation>
    <scope>NUCLEOTIDE SEQUENCE</scope>
    <source>
        <strain evidence="2">CHS0354</strain>
        <tissue evidence="2">Mantle</tissue>
    </source>
</reference>
<gene>
    <name evidence="2" type="ORF">CHS0354_026576</name>
</gene>
<evidence type="ECO:0000313" key="2">
    <source>
        <dbReference type="EMBL" id="KAK3611168.1"/>
    </source>
</evidence>
<evidence type="ECO:0000313" key="3">
    <source>
        <dbReference type="Proteomes" id="UP001195483"/>
    </source>
</evidence>
<dbReference type="EMBL" id="JAEAOA010001582">
    <property type="protein sequence ID" value="KAK3611168.1"/>
    <property type="molecule type" value="Genomic_DNA"/>
</dbReference>
<dbReference type="AlphaFoldDB" id="A0AAE0TKE3"/>
<reference evidence="2" key="2">
    <citation type="journal article" date="2021" name="Genome Biol. Evol.">
        <title>Developing a high-quality reference genome for a parasitic bivalve with doubly uniparental inheritance (Bivalvia: Unionida).</title>
        <authorList>
            <person name="Smith C.H."/>
        </authorList>
    </citation>
    <scope>NUCLEOTIDE SEQUENCE</scope>
    <source>
        <strain evidence="2">CHS0354</strain>
        <tissue evidence="2">Mantle</tissue>
    </source>
</reference>
<name>A0AAE0TKE3_9BIVA</name>
<reference evidence="2" key="1">
    <citation type="journal article" date="2021" name="Genome Biol. Evol.">
        <title>A High-Quality Reference Genome for a Parasitic Bivalve with Doubly Uniparental Inheritance (Bivalvia: Unionida).</title>
        <authorList>
            <person name="Smith C.H."/>
        </authorList>
    </citation>
    <scope>NUCLEOTIDE SEQUENCE</scope>
    <source>
        <strain evidence="2">CHS0354</strain>
    </source>
</reference>
<sequence>MSKYVVHGPSKASLRHRNSGPETDSEQQDGVKSSTQDGLDEGKVIARLLRLICILFELHLYTGR</sequence>
<accession>A0AAE0TKE3</accession>
<feature type="region of interest" description="Disordered" evidence="1">
    <location>
        <begin position="1"/>
        <end position="37"/>
    </location>
</feature>
<proteinExistence type="predicted"/>
<feature type="compositionally biased region" description="Polar residues" evidence="1">
    <location>
        <begin position="28"/>
        <end position="37"/>
    </location>
</feature>
<organism evidence="2 3">
    <name type="scientific">Potamilus streckersoni</name>
    <dbReference type="NCBI Taxonomy" id="2493646"/>
    <lineage>
        <taxon>Eukaryota</taxon>
        <taxon>Metazoa</taxon>
        <taxon>Spiralia</taxon>
        <taxon>Lophotrochozoa</taxon>
        <taxon>Mollusca</taxon>
        <taxon>Bivalvia</taxon>
        <taxon>Autobranchia</taxon>
        <taxon>Heteroconchia</taxon>
        <taxon>Palaeoheterodonta</taxon>
        <taxon>Unionida</taxon>
        <taxon>Unionoidea</taxon>
        <taxon>Unionidae</taxon>
        <taxon>Ambleminae</taxon>
        <taxon>Lampsilini</taxon>
        <taxon>Potamilus</taxon>
    </lineage>
</organism>
<protein>
    <submittedName>
        <fullName evidence="2">Uncharacterized protein</fullName>
    </submittedName>
</protein>
<keyword evidence="3" id="KW-1185">Reference proteome</keyword>
<evidence type="ECO:0000256" key="1">
    <source>
        <dbReference type="SAM" id="MobiDB-lite"/>
    </source>
</evidence>